<dbReference type="SUPFAM" id="SSF51735">
    <property type="entry name" value="NAD(P)-binding Rossmann-fold domains"/>
    <property type="match status" value="1"/>
</dbReference>
<keyword evidence="3" id="KW-1185">Reference proteome</keyword>
<accession>A0A9P6HJL3</accession>
<proteinExistence type="inferred from homology"/>
<dbReference type="Gene3D" id="3.40.50.720">
    <property type="entry name" value="NAD(P)-binding Rossmann-like Domain"/>
    <property type="match status" value="1"/>
</dbReference>
<dbReference type="InterPro" id="IPR036291">
    <property type="entry name" value="NAD(P)-bd_dom_sf"/>
</dbReference>
<reference evidence="2" key="1">
    <citation type="journal article" date="2020" name="Nat. Commun.">
        <title>Large-scale genome sequencing of mycorrhizal fungi provides insights into the early evolution of symbiotic traits.</title>
        <authorList>
            <person name="Miyauchi S."/>
            <person name="Kiss E."/>
            <person name="Kuo A."/>
            <person name="Drula E."/>
            <person name="Kohler A."/>
            <person name="Sanchez-Garcia M."/>
            <person name="Morin E."/>
            <person name="Andreopoulos B."/>
            <person name="Barry K.W."/>
            <person name="Bonito G."/>
            <person name="Buee M."/>
            <person name="Carver A."/>
            <person name="Chen C."/>
            <person name="Cichocki N."/>
            <person name="Clum A."/>
            <person name="Culley D."/>
            <person name="Crous P.W."/>
            <person name="Fauchery L."/>
            <person name="Girlanda M."/>
            <person name="Hayes R.D."/>
            <person name="Keri Z."/>
            <person name="LaButti K."/>
            <person name="Lipzen A."/>
            <person name="Lombard V."/>
            <person name="Magnuson J."/>
            <person name="Maillard F."/>
            <person name="Murat C."/>
            <person name="Nolan M."/>
            <person name="Ohm R.A."/>
            <person name="Pangilinan J."/>
            <person name="Pereira M.F."/>
            <person name="Perotto S."/>
            <person name="Peter M."/>
            <person name="Pfister S."/>
            <person name="Riley R."/>
            <person name="Sitrit Y."/>
            <person name="Stielow J.B."/>
            <person name="Szollosi G."/>
            <person name="Zifcakova L."/>
            <person name="Stursova M."/>
            <person name="Spatafora J.W."/>
            <person name="Tedersoo L."/>
            <person name="Vaario L.M."/>
            <person name="Yamada A."/>
            <person name="Yan M."/>
            <person name="Wang P."/>
            <person name="Xu J."/>
            <person name="Bruns T."/>
            <person name="Baldrian P."/>
            <person name="Vilgalys R."/>
            <person name="Dunand C."/>
            <person name="Henrissat B."/>
            <person name="Grigoriev I.V."/>
            <person name="Hibbett D."/>
            <person name="Nagy L.G."/>
            <person name="Martin F.M."/>
        </authorList>
    </citation>
    <scope>NUCLEOTIDE SEQUENCE</scope>
    <source>
        <strain evidence="2">UH-Tt-Lm1</strain>
    </source>
</reference>
<dbReference type="PANTHER" id="PTHR13812:SF19">
    <property type="entry name" value="KETIMINE REDUCTASE MU-CRYSTALLIN"/>
    <property type="match status" value="1"/>
</dbReference>
<evidence type="ECO:0000313" key="2">
    <source>
        <dbReference type="EMBL" id="KAF9788414.1"/>
    </source>
</evidence>
<reference evidence="2" key="2">
    <citation type="submission" date="2020-11" db="EMBL/GenBank/DDBJ databases">
        <authorList>
            <consortium name="DOE Joint Genome Institute"/>
            <person name="Kuo A."/>
            <person name="Miyauchi S."/>
            <person name="Kiss E."/>
            <person name="Drula E."/>
            <person name="Kohler A."/>
            <person name="Sanchez-Garcia M."/>
            <person name="Andreopoulos B."/>
            <person name="Barry K.W."/>
            <person name="Bonito G."/>
            <person name="Buee M."/>
            <person name="Carver A."/>
            <person name="Chen C."/>
            <person name="Cichocki N."/>
            <person name="Clum A."/>
            <person name="Culley D."/>
            <person name="Crous P.W."/>
            <person name="Fauchery L."/>
            <person name="Girlanda M."/>
            <person name="Hayes R."/>
            <person name="Keri Z."/>
            <person name="Labutti K."/>
            <person name="Lipzen A."/>
            <person name="Lombard V."/>
            <person name="Magnuson J."/>
            <person name="Maillard F."/>
            <person name="Morin E."/>
            <person name="Murat C."/>
            <person name="Nolan M."/>
            <person name="Ohm R."/>
            <person name="Pangilinan J."/>
            <person name="Pereira M."/>
            <person name="Perotto S."/>
            <person name="Peter M."/>
            <person name="Riley R."/>
            <person name="Sitrit Y."/>
            <person name="Stielow B."/>
            <person name="Szollosi G."/>
            <person name="Zifcakova L."/>
            <person name="Stursova M."/>
            <person name="Spatafora J.W."/>
            <person name="Tedersoo L."/>
            <person name="Vaario L.-M."/>
            <person name="Yamada A."/>
            <person name="Yan M."/>
            <person name="Wang P."/>
            <person name="Xu J."/>
            <person name="Bruns T."/>
            <person name="Baldrian P."/>
            <person name="Vilgalys R."/>
            <person name="Henrissat B."/>
            <person name="Grigoriev I.V."/>
            <person name="Hibbett D."/>
            <person name="Nagy L.G."/>
            <person name="Martin F.M."/>
        </authorList>
    </citation>
    <scope>NUCLEOTIDE SEQUENCE</scope>
    <source>
        <strain evidence="2">UH-Tt-Lm1</strain>
    </source>
</reference>
<organism evidence="2 3">
    <name type="scientific">Thelephora terrestris</name>
    <dbReference type="NCBI Taxonomy" id="56493"/>
    <lineage>
        <taxon>Eukaryota</taxon>
        <taxon>Fungi</taxon>
        <taxon>Dikarya</taxon>
        <taxon>Basidiomycota</taxon>
        <taxon>Agaricomycotina</taxon>
        <taxon>Agaricomycetes</taxon>
        <taxon>Thelephorales</taxon>
        <taxon>Thelephoraceae</taxon>
        <taxon>Thelephora</taxon>
    </lineage>
</organism>
<dbReference type="AlphaFoldDB" id="A0A9P6HJL3"/>
<comment type="similarity">
    <text evidence="1">Belongs to the ornithine cyclodeaminase/mu-crystallin family.</text>
</comment>
<dbReference type="InterPro" id="IPR003462">
    <property type="entry name" value="ODC_Mu_crystall"/>
</dbReference>
<dbReference type="OrthoDB" id="41492at2759"/>
<dbReference type="PIRSF" id="PIRSF001439">
    <property type="entry name" value="CryM"/>
    <property type="match status" value="1"/>
</dbReference>
<dbReference type="EMBL" id="WIUZ02000004">
    <property type="protein sequence ID" value="KAF9788414.1"/>
    <property type="molecule type" value="Genomic_DNA"/>
</dbReference>
<dbReference type="Proteomes" id="UP000736335">
    <property type="component" value="Unassembled WGS sequence"/>
</dbReference>
<name>A0A9P6HJL3_9AGAM</name>
<dbReference type="Pfam" id="PF02423">
    <property type="entry name" value="OCD_Mu_crystall"/>
    <property type="match status" value="1"/>
</dbReference>
<dbReference type="InterPro" id="IPR023401">
    <property type="entry name" value="ODC_N"/>
</dbReference>
<comment type="caution">
    <text evidence="2">The sequence shown here is derived from an EMBL/GenBank/DDBJ whole genome shotgun (WGS) entry which is preliminary data.</text>
</comment>
<evidence type="ECO:0000313" key="3">
    <source>
        <dbReference type="Proteomes" id="UP000736335"/>
    </source>
</evidence>
<sequence>MLVLSCADVDALLADVPPDELVQLMADVFRRVSGGSGINMPHRLSVQTDTHNTLFMPSRVDPYGTAIKIVSVPTFGGSSGLPATTLVMDEASGGVKAVVNARNLTAIRTAAGSLLATKLALGPNASPRHLVVFGAGAQIAAHITLLLRHYSISLKQCVIYNRSLNARVGRLVESLRREFTSVAFICRQTPDDPYVVSDDVNKLQSDVGRSDIICAATSSTKALFPSSCVGPGTHINLVGSYTPEMMEVEASLIRRAALVMVDSRFACMLEAGELVAAGVRPEDVCEVGELVGAGLEEPLRSDLSGNGFTVFKSVGLGVQDVAIAKLVVDLAEERGLGCNLNSYDRAIV</sequence>
<evidence type="ECO:0000256" key="1">
    <source>
        <dbReference type="ARBA" id="ARBA00008903"/>
    </source>
</evidence>
<dbReference type="PANTHER" id="PTHR13812">
    <property type="entry name" value="KETIMINE REDUCTASE MU-CRYSTALLIN"/>
    <property type="match status" value="1"/>
</dbReference>
<gene>
    <name evidence="2" type="ORF">BJ322DRAFT_632295</name>
</gene>
<protein>
    <submittedName>
        <fullName evidence="2">NAD(P)-binding protein</fullName>
    </submittedName>
</protein>
<dbReference type="GO" id="GO:0005737">
    <property type="term" value="C:cytoplasm"/>
    <property type="evidence" value="ECO:0007669"/>
    <property type="project" value="TreeGrafter"/>
</dbReference>
<dbReference type="Gene3D" id="3.30.1780.10">
    <property type="entry name" value="ornithine cyclodeaminase, domain 1"/>
    <property type="match status" value="1"/>
</dbReference>